<evidence type="ECO:0000313" key="12">
    <source>
        <dbReference type="EMBL" id="QHT96361.1"/>
    </source>
</evidence>
<dbReference type="Pfam" id="PF19244">
    <property type="entry name" value="Poly_A_pol_cat"/>
    <property type="match status" value="1"/>
</dbReference>
<evidence type="ECO:0000256" key="5">
    <source>
        <dbReference type="ARBA" id="ARBA00022840"/>
    </source>
</evidence>
<evidence type="ECO:0000256" key="6">
    <source>
        <dbReference type="ARBA" id="ARBA00022844"/>
    </source>
</evidence>
<reference evidence="12" key="1">
    <citation type="journal article" date="2020" name="Nature">
        <title>Giant virus diversity and host interactions through global metagenomics.</title>
        <authorList>
            <person name="Schulz F."/>
            <person name="Roux S."/>
            <person name="Paez-Espino D."/>
            <person name="Jungbluth S."/>
            <person name="Walsh D.A."/>
            <person name="Denef V.J."/>
            <person name="McMahon K.D."/>
            <person name="Konstantinidis K.T."/>
            <person name="Eloe-Fadrosh E.A."/>
            <person name="Kyrpides N.C."/>
            <person name="Woyke T."/>
        </authorList>
    </citation>
    <scope>NUCLEOTIDE SEQUENCE</scope>
    <source>
        <strain evidence="12">GVMAG-M-3300024302-11</strain>
    </source>
</reference>
<dbReference type="GO" id="GO:0016740">
    <property type="term" value="F:transferase activity"/>
    <property type="evidence" value="ECO:0007669"/>
    <property type="project" value="UniProtKB-KW"/>
</dbReference>
<keyword evidence="3" id="KW-0808">Transferase</keyword>
<organism evidence="12">
    <name type="scientific">viral metagenome</name>
    <dbReference type="NCBI Taxonomy" id="1070528"/>
    <lineage>
        <taxon>unclassified sequences</taxon>
        <taxon>metagenomes</taxon>
        <taxon>organismal metagenomes</taxon>
    </lineage>
</organism>
<dbReference type="EMBL" id="MN740256">
    <property type="protein sequence ID" value="QHT96361.1"/>
    <property type="molecule type" value="Genomic_DNA"/>
</dbReference>
<evidence type="ECO:0000259" key="11">
    <source>
        <dbReference type="Pfam" id="PF21649"/>
    </source>
</evidence>
<keyword evidence="9" id="KW-0812">Transmembrane</keyword>
<evidence type="ECO:0000256" key="1">
    <source>
        <dbReference type="ARBA" id="ARBA00004328"/>
    </source>
</evidence>
<keyword evidence="9" id="KW-1133">Transmembrane helix</keyword>
<feature type="domain" description="Poly(A) polymerase catalytic subunit" evidence="10">
    <location>
        <begin position="43"/>
        <end position="173"/>
    </location>
</feature>
<name>A0A6C0ISZ8_9ZZZZ</name>
<feature type="transmembrane region" description="Helical" evidence="9">
    <location>
        <begin position="326"/>
        <end position="346"/>
    </location>
</feature>
<accession>A0A6C0ISZ8</accession>
<evidence type="ECO:0000256" key="3">
    <source>
        <dbReference type="ARBA" id="ARBA00022679"/>
    </source>
</evidence>
<keyword evidence="2" id="KW-0507">mRNA processing</keyword>
<evidence type="ECO:0000256" key="4">
    <source>
        <dbReference type="ARBA" id="ARBA00022741"/>
    </source>
</evidence>
<keyword evidence="6" id="KW-0946">Virion</keyword>
<evidence type="ECO:0000256" key="2">
    <source>
        <dbReference type="ARBA" id="ARBA00022664"/>
    </source>
</evidence>
<keyword evidence="7" id="KW-0804">Transcription</keyword>
<protein>
    <submittedName>
        <fullName evidence="12">Uncharacterized protein</fullName>
    </submittedName>
</protein>
<evidence type="ECO:0000256" key="7">
    <source>
        <dbReference type="ARBA" id="ARBA00023163"/>
    </source>
</evidence>
<evidence type="ECO:0000256" key="8">
    <source>
        <dbReference type="SAM" id="MobiDB-lite"/>
    </source>
</evidence>
<dbReference type="InterPro" id="IPR049463">
    <property type="entry name" value="APMV_polyA_pol_cat_2nd"/>
</dbReference>
<evidence type="ECO:0000259" key="10">
    <source>
        <dbReference type="Pfam" id="PF19244"/>
    </source>
</evidence>
<dbReference type="InterPro" id="IPR045355">
    <property type="entry name" value="PolyA_pol_cat_su"/>
</dbReference>
<comment type="subcellular location">
    <subcellularLocation>
        <location evidence="1">Virion</location>
    </subcellularLocation>
</comment>
<dbReference type="AlphaFoldDB" id="A0A6C0ISZ8"/>
<dbReference type="GO" id="GO:0005524">
    <property type="term" value="F:ATP binding"/>
    <property type="evidence" value="ECO:0007669"/>
    <property type="project" value="UniProtKB-KW"/>
</dbReference>
<keyword evidence="5" id="KW-0067">ATP-binding</keyword>
<sequence length="447" mass="52518">MYRHEDAEKITSNLSKITNDAAKVFLDNYQEPTAKVYNSVMSEIKNYIKKKGLIIYGGYAQNSLIGVKNKNDEFYSEISRADLEIYSPDPIGDAIALTDILHELGYKHVECKEGMHNETYKIFVDFLNFSDISFMDPYIYKNCPYIIVDGLKMTHPHFMLVDAYRVYADPMTSYFRLEKTFTRFSTVLKHYPFDVKAEFNKLSYKRTDGNDQVLRFVRKHIIQNSKLIVIGHYAFNYLVKKLDDKNAIDFNYIQLVSTDFKNDFDKINKIIKDEYKNKAYYTRYNPFFQFYDEHVEFSYNGAVFLKLYGNNNRCIVHNYSDKKRTYFATVLLTILYLLADYNYAVINKNKSEEMNYMSLIVRLFKIRNKYLDSRNLSILDKSPFQEFTLKCTGTPEEPIRTSLLRGLEKMKSGKRMKFSYRSTGTPGKAPNFKFSNSSGLPFKKQVK</sequence>
<evidence type="ECO:0000256" key="9">
    <source>
        <dbReference type="SAM" id="Phobius"/>
    </source>
</evidence>
<dbReference type="GO" id="GO:0006397">
    <property type="term" value="P:mRNA processing"/>
    <property type="evidence" value="ECO:0007669"/>
    <property type="project" value="UniProtKB-KW"/>
</dbReference>
<keyword evidence="4" id="KW-0547">Nucleotide-binding</keyword>
<feature type="domain" description="Putative poly(A) polymerase catalytic subunit C-terminal mimivirus" evidence="11">
    <location>
        <begin position="185"/>
        <end position="439"/>
    </location>
</feature>
<dbReference type="Pfam" id="PF21649">
    <property type="entry name" value="APMV_polyA_pol_cat_2nd"/>
    <property type="match status" value="1"/>
</dbReference>
<keyword evidence="9" id="KW-0472">Membrane</keyword>
<feature type="region of interest" description="Disordered" evidence="8">
    <location>
        <begin position="418"/>
        <end position="447"/>
    </location>
</feature>
<proteinExistence type="predicted"/>
<dbReference type="GO" id="GO:0044423">
    <property type="term" value="C:virion component"/>
    <property type="evidence" value="ECO:0007669"/>
    <property type="project" value="UniProtKB-KW"/>
</dbReference>